<evidence type="ECO:0000313" key="2">
    <source>
        <dbReference type="Proteomes" id="UP000198327"/>
    </source>
</evidence>
<dbReference type="EMBL" id="FZOW01000008">
    <property type="protein sequence ID" value="SNT04427.1"/>
    <property type="molecule type" value="Genomic_DNA"/>
</dbReference>
<proteinExistence type="predicted"/>
<evidence type="ECO:0000313" key="1">
    <source>
        <dbReference type="EMBL" id="SNT04427.1"/>
    </source>
</evidence>
<reference evidence="2" key="1">
    <citation type="submission" date="2017-06" db="EMBL/GenBank/DDBJ databases">
        <authorList>
            <person name="Varghese N."/>
            <person name="Submissions S."/>
        </authorList>
    </citation>
    <scope>NUCLEOTIDE SEQUENCE [LARGE SCALE GENOMIC DNA]</scope>
    <source>
        <strain evidence="2">JCM 23211</strain>
    </source>
</reference>
<name>A0A239JF48_9NOCA</name>
<sequence>MNTDIRSVADAILYEGYLLYPYRSTSLKNRSRWQFGVLGPERASETGVGEESTLSTECLVETRPDATVDVTLRFLQLQDRRVERRVGTEFVPVDDLTVDGMHWLTWEEAVEVELNMGRIPLSELSNGSTLPVSVEGDVRTEDLGDAGRIVRSRHSLCGEINLSGDRTGNYTKLHVEVSNTGVPEPDRDSAMRSSFIGTHLVLHAECTAFSSLLEPEEQAAQPASDCHQHRCFPVLAGKPGSTDNVLVSPIILYDYPEIAEQSEGALFDSTEIDEILTLRVLTMTDTEKAEARATDPRAAEIIDRCDAASAESMQSLHGDTRLVPEIPDGMDWWEAEADSLVEPETDAVLVQGVLVAKDSLVRVHPSRRADAQDLFFEGRTARVASVHEDVDGDTHVGVVMLDDPAADLHGWYGRYLYFAPDELEPVPEECRRERRT</sequence>
<organism evidence="1 2">
    <name type="scientific">Rhodococcoides kyotonense</name>
    <dbReference type="NCBI Taxonomy" id="398843"/>
    <lineage>
        <taxon>Bacteria</taxon>
        <taxon>Bacillati</taxon>
        <taxon>Actinomycetota</taxon>
        <taxon>Actinomycetes</taxon>
        <taxon>Mycobacteriales</taxon>
        <taxon>Nocardiaceae</taxon>
        <taxon>Rhodococcoides</taxon>
    </lineage>
</organism>
<dbReference type="OrthoDB" id="264096at2"/>
<dbReference type="RefSeq" id="WP_089247662.1">
    <property type="nucleotide sequence ID" value="NZ_FZOW01000008.1"/>
</dbReference>
<dbReference type="AlphaFoldDB" id="A0A239JF48"/>
<protein>
    <submittedName>
        <fullName evidence="1">Uncharacterized protein</fullName>
    </submittedName>
</protein>
<accession>A0A239JF48</accession>
<keyword evidence="2" id="KW-1185">Reference proteome</keyword>
<dbReference type="Proteomes" id="UP000198327">
    <property type="component" value="Unassembled WGS sequence"/>
</dbReference>
<gene>
    <name evidence="1" type="ORF">SAMN05421642_108195</name>
</gene>